<dbReference type="GO" id="GO:0042853">
    <property type="term" value="P:L-alanine catabolic process"/>
    <property type="evidence" value="ECO:0007669"/>
    <property type="project" value="UniProtKB-UniPathway"/>
</dbReference>
<name>A0A4P9WV32_9FUNG</name>
<dbReference type="GO" id="GO:0030170">
    <property type="term" value="F:pyridoxal phosphate binding"/>
    <property type="evidence" value="ECO:0007669"/>
    <property type="project" value="InterPro"/>
</dbReference>
<reference evidence="11" key="3">
    <citation type="submission" date="2018-08" db="EMBL/GenBank/DDBJ databases">
        <title>Leveraging single-cell genomics to expand the Fungal Tree of Life.</title>
        <authorList>
            <consortium name="DOE Joint Genome Institute"/>
            <person name="Ahrendt S.R."/>
            <person name="Quandt C.A."/>
            <person name="Ciobanu D."/>
            <person name="Clum A."/>
            <person name="Salamov A."/>
            <person name="Andreopoulos B."/>
            <person name="Cheng J.-F."/>
            <person name="Woyke T."/>
            <person name="Pelin A."/>
            <person name="Henrissat B."/>
            <person name="Reynolds N."/>
            <person name="Benny G.L."/>
            <person name="Smith M.E."/>
            <person name="James T.Y."/>
            <person name="Grigoriev I.V."/>
        </authorList>
    </citation>
    <scope>NUCLEOTIDE SEQUENCE</scope>
    <source>
        <strain evidence="11">ATCC 52028</strain>
    </source>
</reference>
<feature type="domain" description="Aminotransferase class I/classII large" evidence="10">
    <location>
        <begin position="97"/>
        <end position="453"/>
    </location>
</feature>
<evidence type="ECO:0000256" key="1">
    <source>
        <dbReference type="ARBA" id="ARBA00001933"/>
    </source>
</evidence>
<evidence type="ECO:0000256" key="5">
    <source>
        <dbReference type="ARBA" id="ARBA00022898"/>
    </source>
</evidence>
<dbReference type="Proteomes" id="UP000274922">
    <property type="component" value="Unassembled WGS sequence"/>
</dbReference>
<dbReference type="InterPro" id="IPR015422">
    <property type="entry name" value="PyrdxlP-dep_Trfase_small"/>
</dbReference>
<organism evidence="11 13">
    <name type="scientific">Caulochytrium protostelioides</name>
    <dbReference type="NCBI Taxonomy" id="1555241"/>
    <lineage>
        <taxon>Eukaryota</taxon>
        <taxon>Fungi</taxon>
        <taxon>Fungi incertae sedis</taxon>
        <taxon>Chytridiomycota</taxon>
        <taxon>Chytridiomycota incertae sedis</taxon>
        <taxon>Chytridiomycetes</taxon>
        <taxon>Caulochytriales</taxon>
        <taxon>Caulochytriaceae</taxon>
        <taxon>Caulochytrium</taxon>
    </lineage>
</organism>
<evidence type="ECO:0000256" key="9">
    <source>
        <dbReference type="ARBA" id="ARBA00080525"/>
    </source>
</evidence>
<accession>A0A4P9WV32</accession>
<dbReference type="FunFam" id="1.10.287.1970:FF:000001">
    <property type="entry name" value="Alanine aminotransferase 2"/>
    <property type="match status" value="1"/>
</dbReference>
<dbReference type="FunFam" id="3.40.640.10:FF:000012">
    <property type="entry name" value="alanine aminotransferase 2"/>
    <property type="match status" value="1"/>
</dbReference>
<dbReference type="FunFam" id="3.90.1150.10:FF:000151">
    <property type="entry name" value="Alanine aminotransferase 2"/>
    <property type="match status" value="1"/>
</dbReference>
<comment type="cofactor">
    <cofactor evidence="1">
        <name>pyridoxal 5'-phosphate</name>
        <dbReference type="ChEBI" id="CHEBI:597326"/>
    </cofactor>
</comment>
<dbReference type="InterPro" id="IPR015421">
    <property type="entry name" value="PyrdxlP-dep_Trfase_major"/>
</dbReference>
<evidence type="ECO:0000256" key="6">
    <source>
        <dbReference type="ARBA" id="ARBA00025785"/>
    </source>
</evidence>
<keyword evidence="14" id="KW-1185">Reference proteome</keyword>
<keyword evidence="3" id="KW-0032">Aminotransferase</keyword>
<dbReference type="EMBL" id="ML014116">
    <property type="protein sequence ID" value="RKP03882.1"/>
    <property type="molecule type" value="Genomic_DNA"/>
</dbReference>
<dbReference type="InterPro" id="IPR045088">
    <property type="entry name" value="ALAT1/2-like"/>
</dbReference>
<dbReference type="Gene3D" id="3.90.1150.10">
    <property type="entry name" value="Aspartate Aminotransferase, domain 1"/>
    <property type="match status" value="1"/>
</dbReference>
<dbReference type="InterPro" id="IPR015424">
    <property type="entry name" value="PyrdxlP-dep_Trfase"/>
</dbReference>
<dbReference type="EMBL" id="ML009386">
    <property type="protein sequence ID" value="RKO97159.1"/>
    <property type="molecule type" value="Genomic_DNA"/>
</dbReference>
<dbReference type="Gene3D" id="3.40.640.10">
    <property type="entry name" value="Type I PLP-dependent aspartate aminotransferase-like (Major domain)"/>
    <property type="match status" value="1"/>
</dbReference>
<protein>
    <recommendedName>
        <fullName evidence="7">Glutamate pyruvate transaminase</fullName>
    </recommendedName>
    <alternativeName>
        <fullName evidence="8">Glutamic--alanine transaminase</fullName>
    </alternativeName>
    <alternativeName>
        <fullName evidence="9">Glutamic--pyruvic transaminase</fullName>
    </alternativeName>
</protein>
<dbReference type="PANTHER" id="PTHR11751:SF29">
    <property type="entry name" value="ALANINE TRANSAMINASE"/>
    <property type="match status" value="1"/>
</dbReference>
<evidence type="ECO:0000256" key="4">
    <source>
        <dbReference type="ARBA" id="ARBA00022679"/>
    </source>
</evidence>
<dbReference type="STRING" id="1555241.A0A4P9WV32"/>
<gene>
    <name evidence="11" type="ORF">CAUPRSCDRAFT_6928</name>
    <name evidence="12" type="ORF">CXG81DRAFT_8889</name>
</gene>
<comment type="subunit">
    <text evidence="2">Homodimer.</text>
</comment>
<dbReference type="Gene3D" id="1.10.287.1970">
    <property type="match status" value="1"/>
</dbReference>
<evidence type="ECO:0000313" key="11">
    <source>
        <dbReference type="EMBL" id="RKO97159.1"/>
    </source>
</evidence>
<keyword evidence="5" id="KW-0663">Pyridoxal phosphate</keyword>
<evidence type="ECO:0000313" key="12">
    <source>
        <dbReference type="EMBL" id="RKP03882.1"/>
    </source>
</evidence>
<dbReference type="UniPathway" id="UPA00528">
    <property type="reaction ID" value="UER00586"/>
</dbReference>
<comment type="similarity">
    <text evidence="6">Belongs to the class-I pyridoxal-phosphate-dependent aminotransferase family. Alanine aminotransferase subfamily.</text>
</comment>
<evidence type="ECO:0000313" key="13">
    <source>
        <dbReference type="Proteomes" id="UP000268535"/>
    </source>
</evidence>
<sequence length="474" mass="51998">MNPNIVKAEYAVRGALAIRAEALRVQLERDPDAAKTLGFSSVISCNIGNPQQLKQKPITFYRQVAALTEFPELIDAPEAAVLFPDDVRARARMLLDAVGGSIGAYSHSQGIPLVRQHVAEFIGRRDGHPADPEHIFLTAGASPGVQLLMNTLISHDRVGLMIPIPQYPLYTAGVTVFNGRAVPYYLDEPAGWSLSVRELERSLQAARAEGTEVRALCVINPGNPTGQCLSEANIREIIEFTHREELVLLADEVYQANTYQADRPFVSFRKVLKDMGPSYASQELVSFHSISKGMIGECGRRGGYFECVNISQPVMDLFYKIASISLCPPVAGQLMVDLMVKPPVKGEPSYPLYEAELGGIYASLKRRATVLCDAFNAMEGVTCQKAQGAMYLFPSVRLPARFVDAMQAAGKSPDTEYCMALLNETGVCVISGTGFGQKAGTWHFRSTFLPPEDLIESFIGKLQAFHTAFLTKWR</sequence>
<dbReference type="GO" id="GO:0008483">
    <property type="term" value="F:transaminase activity"/>
    <property type="evidence" value="ECO:0007669"/>
    <property type="project" value="UniProtKB-KW"/>
</dbReference>
<dbReference type="Pfam" id="PF00155">
    <property type="entry name" value="Aminotran_1_2"/>
    <property type="match status" value="1"/>
</dbReference>
<evidence type="ECO:0000256" key="8">
    <source>
        <dbReference type="ARBA" id="ARBA00078532"/>
    </source>
</evidence>
<dbReference type="SUPFAM" id="SSF53383">
    <property type="entry name" value="PLP-dependent transferases"/>
    <property type="match status" value="1"/>
</dbReference>
<dbReference type="AlphaFoldDB" id="A0A4P9WV32"/>
<dbReference type="Proteomes" id="UP000268535">
    <property type="component" value="Unassembled WGS sequence"/>
</dbReference>
<reference evidence="13 14" key="1">
    <citation type="journal article" date="2018" name="Nat. Microbiol.">
        <title>Leveraging single-cell genomics to expand the fungal tree of life.</title>
        <authorList>
            <person name="Ahrendt S.R."/>
            <person name="Quandt C.A."/>
            <person name="Ciobanu D."/>
            <person name="Clum A."/>
            <person name="Salamov A."/>
            <person name="Andreopoulos B."/>
            <person name="Cheng J.F."/>
            <person name="Woyke T."/>
            <person name="Pelin A."/>
            <person name="Henrissat B."/>
            <person name="Reynolds N.K."/>
            <person name="Benny G.L."/>
            <person name="Smith M.E."/>
            <person name="James T.Y."/>
            <person name="Grigoriev I.V."/>
        </authorList>
    </citation>
    <scope>NUCLEOTIDE SEQUENCE [LARGE SCALE GENOMIC DNA]</scope>
    <source>
        <strain evidence="13 14">ATCC 52028</strain>
    </source>
</reference>
<dbReference type="PANTHER" id="PTHR11751">
    <property type="entry name" value="ALANINE AMINOTRANSFERASE"/>
    <property type="match status" value="1"/>
</dbReference>
<evidence type="ECO:0000259" key="10">
    <source>
        <dbReference type="Pfam" id="PF00155"/>
    </source>
</evidence>
<reference evidence="12" key="2">
    <citation type="submission" date="2018-04" db="EMBL/GenBank/DDBJ databases">
        <title>Leveraging single-cell genomics to expand the Fungal Tree of Life.</title>
        <authorList>
            <consortium name="DOE Joint Genome Institute"/>
            <person name="Ahrendt S.R."/>
            <person name="Quandt C.A."/>
            <person name="Ciobanu D."/>
            <person name="Clum A."/>
            <person name="Salamov A."/>
            <person name="Andreopoulos B."/>
            <person name="Cheng J.-F."/>
            <person name="Woyke T."/>
            <person name="Pelin A."/>
            <person name="Henrissat B."/>
            <person name="Benny G.L."/>
            <person name="Smith M.E."/>
            <person name="James T.Y."/>
            <person name="Grigoriev I.V."/>
        </authorList>
    </citation>
    <scope>NUCLEOTIDE SEQUENCE</scope>
    <source>
        <strain evidence="12">ATCC 52028</strain>
    </source>
</reference>
<evidence type="ECO:0000256" key="3">
    <source>
        <dbReference type="ARBA" id="ARBA00022576"/>
    </source>
</evidence>
<evidence type="ECO:0000256" key="7">
    <source>
        <dbReference type="ARBA" id="ARBA00077894"/>
    </source>
</evidence>
<dbReference type="CDD" id="cd00609">
    <property type="entry name" value="AAT_like"/>
    <property type="match status" value="1"/>
</dbReference>
<dbReference type="InterPro" id="IPR004839">
    <property type="entry name" value="Aminotransferase_I/II_large"/>
</dbReference>
<evidence type="ECO:0000313" key="14">
    <source>
        <dbReference type="Proteomes" id="UP000274922"/>
    </source>
</evidence>
<dbReference type="OrthoDB" id="1732682at2759"/>
<keyword evidence="4 11" id="KW-0808">Transferase</keyword>
<evidence type="ECO:0000256" key="2">
    <source>
        <dbReference type="ARBA" id="ARBA00011738"/>
    </source>
</evidence>
<proteinExistence type="inferred from homology"/>